<dbReference type="InterPro" id="IPR008135">
    <property type="entry name" value="Competence-induced_CinA"/>
</dbReference>
<dbReference type="HAMAP" id="MF_00226_B">
    <property type="entry name" value="CinA_B"/>
    <property type="match status" value="1"/>
</dbReference>
<dbReference type="CDD" id="cd00885">
    <property type="entry name" value="cinA"/>
    <property type="match status" value="1"/>
</dbReference>
<dbReference type="Pfam" id="PF00994">
    <property type="entry name" value="MoCF_biosynth"/>
    <property type="match status" value="1"/>
</dbReference>
<dbReference type="Gene3D" id="3.40.980.10">
    <property type="entry name" value="MoaB/Mog-like domain"/>
    <property type="match status" value="1"/>
</dbReference>
<dbReference type="Gene3D" id="3.30.70.2860">
    <property type="match status" value="1"/>
</dbReference>
<accession>A0A2A6RGK9</accession>
<dbReference type="SUPFAM" id="SSF53218">
    <property type="entry name" value="Molybdenum cofactor biosynthesis proteins"/>
    <property type="match status" value="1"/>
</dbReference>
<dbReference type="SMART" id="SM00852">
    <property type="entry name" value="MoCF_biosynth"/>
    <property type="match status" value="1"/>
</dbReference>
<dbReference type="RefSeq" id="WP_097645067.1">
    <property type="nucleotide sequence ID" value="NZ_NQWI01000089.1"/>
</dbReference>
<feature type="domain" description="MoaB/Mog" evidence="2">
    <location>
        <begin position="4"/>
        <end position="171"/>
    </location>
</feature>
<evidence type="ECO:0000256" key="1">
    <source>
        <dbReference type="HAMAP-Rule" id="MF_00226"/>
    </source>
</evidence>
<dbReference type="EMBL" id="NQWI01000089">
    <property type="protein sequence ID" value="PDW02073.1"/>
    <property type="molecule type" value="Genomic_DNA"/>
</dbReference>
<gene>
    <name evidence="3" type="ORF">CJ255_15810</name>
</gene>
<dbReference type="PANTHER" id="PTHR13939">
    <property type="entry name" value="NICOTINAMIDE-NUCLEOTIDE AMIDOHYDROLASE PNCC"/>
    <property type="match status" value="1"/>
</dbReference>
<reference evidence="4" key="1">
    <citation type="submission" date="2017-08" db="EMBL/GenBank/DDBJ databases">
        <authorList>
            <person name="Grouzdev D.S."/>
            <person name="Gaisin V.A."/>
            <person name="Rysina M.S."/>
            <person name="Gorlenko V.M."/>
        </authorList>
    </citation>
    <scope>NUCLEOTIDE SEQUENCE [LARGE SCALE GENOMIC DNA]</scope>
    <source>
        <strain evidence="4">Kir15-3F</strain>
    </source>
</reference>
<dbReference type="InterPro" id="IPR036653">
    <property type="entry name" value="CinA-like_C"/>
</dbReference>
<protein>
    <recommendedName>
        <fullName evidence="1">CinA-like protein</fullName>
    </recommendedName>
</protein>
<dbReference type="OrthoDB" id="9801454at2"/>
<evidence type="ECO:0000313" key="4">
    <source>
        <dbReference type="Proteomes" id="UP000220527"/>
    </source>
</evidence>
<organism evidence="3 4">
    <name type="scientific">Candidatus Viridilinea mediisalina</name>
    <dbReference type="NCBI Taxonomy" id="2024553"/>
    <lineage>
        <taxon>Bacteria</taxon>
        <taxon>Bacillati</taxon>
        <taxon>Chloroflexota</taxon>
        <taxon>Chloroflexia</taxon>
        <taxon>Chloroflexales</taxon>
        <taxon>Chloroflexineae</taxon>
        <taxon>Oscillochloridaceae</taxon>
        <taxon>Candidatus Viridilinea</taxon>
    </lineage>
</organism>
<dbReference type="InterPro" id="IPR001453">
    <property type="entry name" value="MoaB/Mog_dom"/>
</dbReference>
<name>A0A2A6RGK9_9CHLR</name>
<evidence type="ECO:0000259" key="2">
    <source>
        <dbReference type="SMART" id="SM00852"/>
    </source>
</evidence>
<comment type="similarity">
    <text evidence="1">Belongs to the CinA family.</text>
</comment>
<dbReference type="InterPro" id="IPR036425">
    <property type="entry name" value="MoaB/Mog-like_dom_sf"/>
</dbReference>
<comment type="caution">
    <text evidence="3">The sequence shown here is derived from an EMBL/GenBank/DDBJ whole genome shotgun (WGS) entry which is preliminary data.</text>
</comment>
<evidence type="ECO:0000313" key="3">
    <source>
        <dbReference type="EMBL" id="PDW02073.1"/>
    </source>
</evidence>
<dbReference type="AlphaFoldDB" id="A0A2A6RGK9"/>
<dbReference type="Proteomes" id="UP000220527">
    <property type="component" value="Unassembled WGS sequence"/>
</dbReference>
<dbReference type="PIRSF" id="PIRSF006728">
    <property type="entry name" value="CinA"/>
    <property type="match status" value="1"/>
</dbReference>
<dbReference type="PANTHER" id="PTHR13939:SF0">
    <property type="entry name" value="NMN AMIDOHYDROLASE-LIKE PROTEIN YFAY"/>
    <property type="match status" value="1"/>
</dbReference>
<dbReference type="InterPro" id="IPR041424">
    <property type="entry name" value="CinA_KH"/>
</dbReference>
<sequence>MNAEIIAIGAELLLGTTVDTNSAYVSRQLTACGLGVGRVTLVGDDPEQIAAAVREGLGRADLVICMGGLGPTLDDVTREGVALALGRPLEFHAALLEQIAARFAAMKREMPESNRRQAYVPAGARVIENPRGTAPGFIVEDEAGTVVVLPGVPYEMRYLCEHALIPYLREERGITTVILVKTLHATGLSESMIGELIADLMNQENPKVGISAKQARYELRMSVRAETYTEAEALLTATSSTLAERLGANLVGAEPLAATVVKLLAQRNLSLALHEATPVAPIFRAMTAVRGGADAIAGVVVHPLDQAADEDAAVALAHAGATNVLGRWRAELGLGAQPVSSPDPSGLTAVCVALVTPDGLVRQVTRRYDLRLPEGWDFVATLALDLMRRYLQGEQA</sequence>
<proteinExistence type="inferred from homology"/>
<dbReference type="SUPFAM" id="SSF142433">
    <property type="entry name" value="CinA-like"/>
    <property type="match status" value="1"/>
</dbReference>
<dbReference type="Pfam" id="PF18146">
    <property type="entry name" value="CinA_KH"/>
    <property type="match status" value="1"/>
</dbReference>
<dbReference type="InterPro" id="IPR050101">
    <property type="entry name" value="CinA"/>
</dbReference>
<keyword evidence="4" id="KW-1185">Reference proteome</keyword>